<evidence type="ECO:0000313" key="2">
    <source>
        <dbReference type="EMBL" id="KAH6669750.1"/>
    </source>
</evidence>
<organism evidence="2 3">
    <name type="scientific">Plectosphaerella plurivora</name>
    <dbReference type="NCBI Taxonomy" id="936078"/>
    <lineage>
        <taxon>Eukaryota</taxon>
        <taxon>Fungi</taxon>
        <taxon>Dikarya</taxon>
        <taxon>Ascomycota</taxon>
        <taxon>Pezizomycotina</taxon>
        <taxon>Sordariomycetes</taxon>
        <taxon>Hypocreomycetidae</taxon>
        <taxon>Glomerellales</taxon>
        <taxon>Plectosphaerellaceae</taxon>
        <taxon>Plectosphaerella</taxon>
    </lineage>
</organism>
<name>A0A9P8V308_9PEZI</name>
<proteinExistence type="predicted"/>
<protein>
    <submittedName>
        <fullName evidence="2">Uncharacterized protein</fullName>
    </submittedName>
</protein>
<sequence>MHPPTSSVSSALASPSSGTSSAPMWSSSSRMPMPTLLAATSASSDTSLMSRPALSGKFVLRSAVVREHVLQDVHFEIDRLPELAIRVDIQLCGNVPPSEQQQFQYYFDAHLLVEAEIRLKATSGPVGGPSDAAAAELLRQGESDGLPDAQRDCVLMAFVHFYG</sequence>
<evidence type="ECO:0000256" key="1">
    <source>
        <dbReference type="SAM" id="MobiDB-lite"/>
    </source>
</evidence>
<dbReference type="EMBL" id="JAGSXJ010000031">
    <property type="protein sequence ID" value="KAH6669750.1"/>
    <property type="molecule type" value="Genomic_DNA"/>
</dbReference>
<evidence type="ECO:0000313" key="3">
    <source>
        <dbReference type="Proteomes" id="UP000770015"/>
    </source>
</evidence>
<keyword evidence="3" id="KW-1185">Reference proteome</keyword>
<dbReference type="Proteomes" id="UP000770015">
    <property type="component" value="Unassembled WGS sequence"/>
</dbReference>
<gene>
    <name evidence="2" type="ORF">F5X68DRAFT_51024</name>
</gene>
<reference evidence="2" key="1">
    <citation type="journal article" date="2021" name="Nat. Commun.">
        <title>Genetic determinants of endophytism in the Arabidopsis root mycobiome.</title>
        <authorList>
            <person name="Mesny F."/>
            <person name="Miyauchi S."/>
            <person name="Thiergart T."/>
            <person name="Pickel B."/>
            <person name="Atanasova L."/>
            <person name="Karlsson M."/>
            <person name="Huettel B."/>
            <person name="Barry K.W."/>
            <person name="Haridas S."/>
            <person name="Chen C."/>
            <person name="Bauer D."/>
            <person name="Andreopoulos W."/>
            <person name="Pangilinan J."/>
            <person name="LaButti K."/>
            <person name="Riley R."/>
            <person name="Lipzen A."/>
            <person name="Clum A."/>
            <person name="Drula E."/>
            <person name="Henrissat B."/>
            <person name="Kohler A."/>
            <person name="Grigoriev I.V."/>
            <person name="Martin F.M."/>
            <person name="Hacquard S."/>
        </authorList>
    </citation>
    <scope>NUCLEOTIDE SEQUENCE</scope>
    <source>
        <strain evidence="2">MPI-SDFR-AT-0117</strain>
    </source>
</reference>
<comment type="caution">
    <text evidence="2">The sequence shown here is derived from an EMBL/GenBank/DDBJ whole genome shotgun (WGS) entry which is preliminary data.</text>
</comment>
<dbReference type="AlphaFoldDB" id="A0A9P8V308"/>
<accession>A0A9P8V308</accession>
<feature type="region of interest" description="Disordered" evidence="1">
    <location>
        <begin position="1"/>
        <end position="28"/>
    </location>
</feature>